<dbReference type="PANTHER" id="PTHR47936">
    <property type="entry name" value="PPR_LONG DOMAIN-CONTAINING PROTEIN"/>
    <property type="match status" value="1"/>
</dbReference>
<organism evidence="2 3">
    <name type="scientific">Effrenium voratum</name>
    <dbReference type="NCBI Taxonomy" id="2562239"/>
    <lineage>
        <taxon>Eukaryota</taxon>
        <taxon>Sar</taxon>
        <taxon>Alveolata</taxon>
        <taxon>Dinophyceae</taxon>
        <taxon>Suessiales</taxon>
        <taxon>Symbiodiniaceae</taxon>
        <taxon>Effrenium</taxon>
    </lineage>
</organism>
<reference evidence="2" key="1">
    <citation type="submission" date="2023-08" db="EMBL/GenBank/DDBJ databases">
        <authorList>
            <person name="Chen Y."/>
            <person name="Shah S."/>
            <person name="Dougan E. K."/>
            <person name="Thang M."/>
            <person name="Chan C."/>
        </authorList>
    </citation>
    <scope>NUCLEOTIDE SEQUENCE</scope>
</reference>
<evidence type="ECO:0008006" key="4">
    <source>
        <dbReference type="Google" id="ProtNLM"/>
    </source>
</evidence>
<keyword evidence="3" id="KW-1185">Reference proteome</keyword>
<name>A0AA36IP75_9DINO</name>
<proteinExistence type="predicted"/>
<sequence length="376" mass="41242">MALVSWNAAISACRRRADWEAALALLRAVRQPDIVSFTAAASACEAARQWQHAVALLSRPKLDAAACSALVSCWGRAGKWHHALEALRPGGFAVRWRFHLVVRGAAIAAVARARRWREALLLLQEAADARHEQDEVGYAAAMHGCTSRWQVALQLLAEMPQRRLQWNQVVLNTAISACEAGHRWQLAVALFSRVRPRADSLNAAMAACERGHQWQQALALLETSWARVSPSSLTMVVILAACATGSLWQAALSWVFRAWKDHSCPDTDTTCLNAALSACARAARWEQASALLSCPVRKDFVSYATALEAFKTRGSRTLQLLQDASANRVDLNARAEGLAEYRKHRRVTASEAEPDLAATREAAQLSHLAFRAAQGR</sequence>
<keyword evidence="1" id="KW-0677">Repeat</keyword>
<accession>A0AA36IP75</accession>
<dbReference type="AlphaFoldDB" id="A0AA36IP75"/>
<comment type="caution">
    <text evidence="2">The sequence shown here is derived from an EMBL/GenBank/DDBJ whole genome shotgun (WGS) entry which is preliminary data.</text>
</comment>
<evidence type="ECO:0000313" key="2">
    <source>
        <dbReference type="EMBL" id="CAJ1390329.1"/>
    </source>
</evidence>
<dbReference type="InterPro" id="IPR011990">
    <property type="entry name" value="TPR-like_helical_dom_sf"/>
</dbReference>
<dbReference type="InterPro" id="IPR002885">
    <property type="entry name" value="PPR_rpt"/>
</dbReference>
<dbReference type="Pfam" id="PF01535">
    <property type="entry name" value="PPR"/>
    <property type="match status" value="1"/>
</dbReference>
<evidence type="ECO:0000313" key="3">
    <source>
        <dbReference type="Proteomes" id="UP001178507"/>
    </source>
</evidence>
<gene>
    <name evidence="2" type="ORF">EVOR1521_LOCUS15797</name>
</gene>
<dbReference type="PANTHER" id="PTHR47936:SF1">
    <property type="entry name" value="PENTATRICOPEPTIDE REPEAT-CONTAINING PROTEIN GUN1, CHLOROPLASTIC"/>
    <property type="match status" value="1"/>
</dbReference>
<dbReference type="Proteomes" id="UP001178507">
    <property type="component" value="Unassembled WGS sequence"/>
</dbReference>
<dbReference type="EMBL" id="CAUJNA010002057">
    <property type="protein sequence ID" value="CAJ1390329.1"/>
    <property type="molecule type" value="Genomic_DNA"/>
</dbReference>
<dbReference type="Gene3D" id="1.25.40.10">
    <property type="entry name" value="Tetratricopeptide repeat domain"/>
    <property type="match status" value="3"/>
</dbReference>
<evidence type="ECO:0000256" key="1">
    <source>
        <dbReference type="ARBA" id="ARBA00022737"/>
    </source>
</evidence>
<protein>
    <recommendedName>
        <fullName evidence="4">Pentatricopeptide repeat-containing protein, chloroplastic</fullName>
    </recommendedName>
</protein>